<feature type="domain" description="Amidohydrolase-related" evidence="2">
    <location>
        <begin position="3"/>
        <end position="282"/>
    </location>
</feature>
<evidence type="ECO:0000256" key="1">
    <source>
        <dbReference type="ARBA" id="ARBA00023239"/>
    </source>
</evidence>
<proteinExistence type="predicted"/>
<name>A0A1V1PHJ4_9BACT</name>
<keyword evidence="1" id="KW-0456">Lyase</keyword>
<dbReference type="AlphaFoldDB" id="A0A1V1PHJ4"/>
<dbReference type="InterPro" id="IPR032466">
    <property type="entry name" value="Metal_Hydrolase"/>
</dbReference>
<comment type="caution">
    <text evidence="3">The sequence shown here is derived from an EMBL/GenBank/DDBJ whole genome shotgun (WGS) entry which is preliminary data.</text>
</comment>
<dbReference type="SUPFAM" id="SSF51556">
    <property type="entry name" value="Metallo-dependent hydrolases"/>
    <property type="match status" value="1"/>
</dbReference>
<keyword evidence="3" id="KW-0378">Hydrolase</keyword>
<dbReference type="Pfam" id="PF04909">
    <property type="entry name" value="Amidohydro_2"/>
    <property type="match status" value="1"/>
</dbReference>
<evidence type="ECO:0000313" key="4">
    <source>
        <dbReference type="Proteomes" id="UP000189670"/>
    </source>
</evidence>
<dbReference type="InterPro" id="IPR032465">
    <property type="entry name" value="ACMSD"/>
</dbReference>
<protein>
    <submittedName>
        <fullName evidence="3">Amidohydrolase 2</fullName>
    </submittedName>
</protein>
<organism evidence="3 4">
    <name type="scientific">Candidatus Magnetoglobus multicellularis str. Araruama</name>
    <dbReference type="NCBI Taxonomy" id="890399"/>
    <lineage>
        <taxon>Bacteria</taxon>
        <taxon>Pseudomonadati</taxon>
        <taxon>Thermodesulfobacteriota</taxon>
        <taxon>Desulfobacteria</taxon>
        <taxon>Desulfobacterales</taxon>
        <taxon>Desulfobacteraceae</taxon>
        <taxon>Candidatus Magnetoglobus</taxon>
    </lineage>
</organism>
<sequence>MKIDCHFHLEPRLLSVPDLLVKMDQAQVDKLALISPMIDPFPEPPVIMVRLLQWMLKRSRFRPLAYHFCADFTPQGDIRILFQKYSIYAKPDNSSIFQTIDQYPDRFLGWLFINPASDQDIISEIDQWIDHPNCIGIKVHPFWHRYAPVRLTDAARIAVQKGKPMLMHAGFNDHGDFLSLIKAVPDLKLILAHAAFPRYQDNWAIMRSHPNVFVDISQTAYVNEHTIQEVVNTLGYRNCLFGTDGPYGSTDSDGQFSFDIIIKQIETLFPDNDIQEAILGRNFADI</sequence>
<dbReference type="GO" id="GO:0016831">
    <property type="term" value="F:carboxy-lyase activity"/>
    <property type="evidence" value="ECO:0007669"/>
    <property type="project" value="InterPro"/>
</dbReference>
<dbReference type="Proteomes" id="UP000189670">
    <property type="component" value="Unassembled WGS sequence"/>
</dbReference>
<dbReference type="PANTHER" id="PTHR21240">
    <property type="entry name" value="2-AMINO-3-CARBOXYLMUCONATE-6-SEMIALDEHYDE DECARBOXYLASE"/>
    <property type="match status" value="1"/>
</dbReference>
<dbReference type="GO" id="GO:0016787">
    <property type="term" value="F:hydrolase activity"/>
    <property type="evidence" value="ECO:0007669"/>
    <property type="project" value="UniProtKB-KW"/>
</dbReference>
<dbReference type="Gene3D" id="3.20.20.140">
    <property type="entry name" value="Metal-dependent hydrolases"/>
    <property type="match status" value="1"/>
</dbReference>
<dbReference type="InterPro" id="IPR006680">
    <property type="entry name" value="Amidohydro-rel"/>
</dbReference>
<accession>A0A1V1PHJ4</accession>
<dbReference type="EMBL" id="ATBP01000016">
    <property type="protein sequence ID" value="ETR74213.1"/>
    <property type="molecule type" value="Genomic_DNA"/>
</dbReference>
<evidence type="ECO:0000259" key="2">
    <source>
        <dbReference type="Pfam" id="PF04909"/>
    </source>
</evidence>
<evidence type="ECO:0000313" key="3">
    <source>
        <dbReference type="EMBL" id="ETR74213.1"/>
    </source>
</evidence>
<gene>
    <name evidence="3" type="ORF">OMM_00363</name>
</gene>
<reference evidence="4" key="1">
    <citation type="submission" date="2012-11" db="EMBL/GenBank/DDBJ databases">
        <authorList>
            <person name="Lucero-Rivera Y.E."/>
            <person name="Tovar-Ramirez D."/>
        </authorList>
    </citation>
    <scope>NUCLEOTIDE SEQUENCE [LARGE SCALE GENOMIC DNA]</scope>
    <source>
        <strain evidence="4">Araruama</strain>
    </source>
</reference>